<evidence type="ECO:0000313" key="2">
    <source>
        <dbReference type="Proteomes" id="UP001243989"/>
    </source>
</evidence>
<proteinExistence type="predicted"/>
<evidence type="ECO:0000313" key="1">
    <source>
        <dbReference type="EMBL" id="KAK1633688.1"/>
    </source>
</evidence>
<dbReference type="Proteomes" id="UP001243989">
    <property type="component" value="Unassembled WGS sequence"/>
</dbReference>
<dbReference type="GeneID" id="85481033"/>
<name>A0AAI9ZKJ3_9PEZI</name>
<dbReference type="AlphaFoldDB" id="A0AAI9ZKJ3"/>
<accession>A0AAI9ZKJ3</accession>
<protein>
    <submittedName>
        <fullName evidence="1">Uncharacterized protein</fullName>
    </submittedName>
</protein>
<dbReference type="EMBL" id="JAHMHQ010000017">
    <property type="protein sequence ID" value="KAK1633688.1"/>
    <property type="molecule type" value="Genomic_DNA"/>
</dbReference>
<gene>
    <name evidence="1" type="ORF">BDP81DRAFT_69817</name>
</gene>
<dbReference type="RefSeq" id="XP_060442295.1">
    <property type="nucleotide sequence ID" value="XM_060596171.1"/>
</dbReference>
<sequence>MAVLLMSEWSSLLGRIPSLPGSAQAQTCRLPIVHDDDRRLSEVSRRNRMKLATLPVKVKQGIRGRGCFGLT</sequence>
<comment type="caution">
    <text evidence="1">The sequence shown here is derived from an EMBL/GenBank/DDBJ whole genome shotgun (WGS) entry which is preliminary data.</text>
</comment>
<keyword evidence="2" id="KW-1185">Reference proteome</keyword>
<organism evidence="1 2">
    <name type="scientific">Colletotrichum phormii</name>
    <dbReference type="NCBI Taxonomy" id="359342"/>
    <lineage>
        <taxon>Eukaryota</taxon>
        <taxon>Fungi</taxon>
        <taxon>Dikarya</taxon>
        <taxon>Ascomycota</taxon>
        <taxon>Pezizomycotina</taxon>
        <taxon>Sordariomycetes</taxon>
        <taxon>Hypocreomycetidae</taxon>
        <taxon>Glomerellales</taxon>
        <taxon>Glomerellaceae</taxon>
        <taxon>Colletotrichum</taxon>
        <taxon>Colletotrichum acutatum species complex</taxon>
    </lineage>
</organism>
<reference evidence="1" key="1">
    <citation type="submission" date="2021-06" db="EMBL/GenBank/DDBJ databases">
        <title>Comparative genomics, transcriptomics and evolutionary studies reveal genomic signatures of adaptation to plant cell wall in hemibiotrophic fungi.</title>
        <authorList>
            <consortium name="DOE Joint Genome Institute"/>
            <person name="Baroncelli R."/>
            <person name="Diaz J.F."/>
            <person name="Benocci T."/>
            <person name="Peng M."/>
            <person name="Battaglia E."/>
            <person name="Haridas S."/>
            <person name="Andreopoulos W."/>
            <person name="Labutti K."/>
            <person name="Pangilinan J."/>
            <person name="Floch G.L."/>
            <person name="Makela M.R."/>
            <person name="Henrissat B."/>
            <person name="Grigoriev I.V."/>
            <person name="Crouch J.A."/>
            <person name="De Vries R.P."/>
            <person name="Sukno S.A."/>
            <person name="Thon M.R."/>
        </authorList>
    </citation>
    <scope>NUCLEOTIDE SEQUENCE</scope>
    <source>
        <strain evidence="1">CBS 102054</strain>
    </source>
</reference>